<name>A0A9W4U4C8_9PLEO</name>
<gene>
    <name evidence="2" type="ORF">PDIGIT_LOCUS1992</name>
</gene>
<organism evidence="2 3">
    <name type="scientific">Periconia digitata</name>
    <dbReference type="NCBI Taxonomy" id="1303443"/>
    <lineage>
        <taxon>Eukaryota</taxon>
        <taxon>Fungi</taxon>
        <taxon>Dikarya</taxon>
        <taxon>Ascomycota</taxon>
        <taxon>Pezizomycotina</taxon>
        <taxon>Dothideomycetes</taxon>
        <taxon>Pleosporomycetidae</taxon>
        <taxon>Pleosporales</taxon>
        <taxon>Massarineae</taxon>
        <taxon>Periconiaceae</taxon>
        <taxon>Periconia</taxon>
    </lineage>
</organism>
<dbReference type="Proteomes" id="UP001152607">
    <property type="component" value="Unassembled WGS sequence"/>
</dbReference>
<accession>A0A9W4U4C8</accession>
<evidence type="ECO:0000313" key="3">
    <source>
        <dbReference type="Proteomes" id="UP001152607"/>
    </source>
</evidence>
<evidence type="ECO:0000256" key="1">
    <source>
        <dbReference type="SAM" id="MobiDB-lite"/>
    </source>
</evidence>
<protein>
    <submittedName>
        <fullName evidence="2">Uncharacterized protein</fullName>
    </submittedName>
</protein>
<feature type="region of interest" description="Disordered" evidence="1">
    <location>
        <begin position="1"/>
        <end position="28"/>
    </location>
</feature>
<proteinExistence type="predicted"/>
<dbReference type="AlphaFoldDB" id="A0A9W4U4C8"/>
<evidence type="ECO:0000313" key="2">
    <source>
        <dbReference type="EMBL" id="CAI6278026.1"/>
    </source>
</evidence>
<reference evidence="2" key="1">
    <citation type="submission" date="2023-01" db="EMBL/GenBank/DDBJ databases">
        <authorList>
            <person name="Van Ghelder C."/>
            <person name="Rancurel C."/>
        </authorList>
    </citation>
    <scope>NUCLEOTIDE SEQUENCE</scope>
    <source>
        <strain evidence="2">CNCM I-4278</strain>
    </source>
</reference>
<keyword evidence="3" id="KW-1185">Reference proteome</keyword>
<sequence length="368" mass="42267">MPPQKEIPSSGAGSSTATSSTPSSDSDLISPWELWRALKSGKRIQDDELQPITDYIQIEFDLAQAPSRDLVKDISLFIRGSEIRTHAIDHINLLKFIKQNRKSLKRKRSDDDNRNRMGHLRVEIEKLRFADVQARLHKIEEAMHSANDHVTNILADMLEDLRKQPGHEFYTTLMALVPADTTFNVWASKVGLWQLRDFRTQIHVPFVLQEAGAILHTVQIALNRARHLIINIDLGTLDAQPSFEQEVEHFQEGMTSMVAVMDRVAELIDTPSINLIAFWDGIVDDMALFNPADPIEQYVQSEEDRDDELEGMWDELFMFDYPNHPRDPRAVRLRRMRALLISPWREKLESTILHLKSVRQSLSGCNCL</sequence>
<feature type="compositionally biased region" description="Low complexity" evidence="1">
    <location>
        <begin position="8"/>
        <end position="27"/>
    </location>
</feature>
<comment type="caution">
    <text evidence="2">The sequence shown here is derived from an EMBL/GenBank/DDBJ whole genome shotgun (WGS) entry which is preliminary data.</text>
</comment>
<dbReference type="EMBL" id="CAOQHR010000001">
    <property type="protein sequence ID" value="CAI6278026.1"/>
    <property type="molecule type" value="Genomic_DNA"/>
</dbReference>